<dbReference type="Gene3D" id="3.40.50.300">
    <property type="entry name" value="P-loop containing nucleotide triphosphate hydrolases"/>
    <property type="match status" value="1"/>
</dbReference>
<dbReference type="Proteomes" id="UP000836841">
    <property type="component" value="Chromosome 2"/>
</dbReference>
<protein>
    <recommendedName>
        <fullName evidence="4">2-phosphoglycerate kinase</fullName>
    </recommendedName>
</protein>
<feature type="compositionally biased region" description="Low complexity" evidence="1">
    <location>
        <begin position="32"/>
        <end position="41"/>
    </location>
</feature>
<proteinExistence type="predicted"/>
<organism evidence="2 3">
    <name type="scientific">Thlaspi arvense</name>
    <name type="common">Field penny-cress</name>
    <dbReference type="NCBI Taxonomy" id="13288"/>
    <lineage>
        <taxon>Eukaryota</taxon>
        <taxon>Viridiplantae</taxon>
        <taxon>Streptophyta</taxon>
        <taxon>Embryophyta</taxon>
        <taxon>Tracheophyta</taxon>
        <taxon>Spermatophyta</taxon>
        <taxon>Magnoliopsida</taxon>
        <taxon>eudicotyledons</taxon>
        <taxon>Gunneridae</taxon>
        <taxon>Pentapetalae</taxon>
        <taxon>rosids</taxon>
        <taxon>malvids</taxon>
        <taxon>Brassicales</taxon>
        <taxon>Brassicaceae</taxon>
        <taxon>Thlaspideae</taxon>
        <taxon>Thlaspi</taxon>
    </lineage>
</organism>
<feature type="region of interest" description="Disordered" evidence="1">
    <location>
        <begin position="1"/>
        <end position="41"/>
    </location>
</feature>
<feature type="region of interest" description="Disordered" evidence="1">
    <location>
        <begin position="247"/>
        <end position="340"/>
    </location>
</feature>
<reference evidence="2 3" key="1">
    <citation type="submission" date="2022-03" db="EMBL/GenBank/DDBJ databases">
        <authorList>
            <person name="Nunn A."/>
            <person name="Chopra R."/>
            <person name="Nunn A."/>
            <person name="Contreras Garrido A."/>
        </authorList>
    </citation>
    <scope>NUCLEOTIDE SEQUENCE [LARGE SCALE GENOMIC DNA]</scope>
</reference>
<dbReference type="AlphaFoldDB" id="A0AAU9RM26"/>
<feature type="compositionally biased region" description="Polar residues" evidence="1">
    <location>
        <begin position="8"/>
        <end position="17"/>
    </location>
</feature>
<accession>A0AAU9RM26</accession>
<evidence type="ECO:0008006" key="4">
    <source>
        <dbReference type="Google" id="ProtNLM"/>
    </source>
</evidence>
<sequence>MKDREESSGSSRSTNYPNDEHEPREINIRPFSSVPSSPRNASSKYDFVKVKVWLGDADHYYVLSRFLVCRMLTVTKIPNHVAVKISLELKKLLIDNSLLDVSQSDLETSLFKLMERRGYGEEYINRYNMMTKFHHQRVPLVILVCGTACVGKSTIATQLAQRLNLPNVLHTDMVYELLRTATDAPLTSTPVWTREFGSSEELITEFCRECRIVRKGLAGDLKKAMKDGKPIIIEGRHLDPSIYLMNEENKAPSNDPEKSSKATNSSGDVTSDKHPEAGSSNTRETDDSAAKPQSQDAAMTSVEQLSENVTQCKIDGETAKEAEKKRKSGEGSGKPKSGPEPIVISIVLKMAEFDHKALLEEWISSRTSGDKYTSKEKDRLISNLKTIEDYLCSFNSQGVTVVNISATTFPQTLDWLHNYLLQRIEEGMRSSENEMPK</sequence>
<dbReference type="PANTHER" id="PTHR33477">
    <property type="entry name" value="P-LOOP NTPASE DOMAIN-CONTAINING PROTEIN LPA1 HOMOLOG 1"/>
    <property type="match status" value="1"/>
</dbReference>
<dbReference type="Pfam" id="PF13238">
    <property type="entry name" value="AAA_18"/>
    <property type="match status" value="1"/>
</dbReference>
<evidence type="ECO:0000313" key="3">
    <source>
        <dbReference type="Proteomes" id="UP000836841"/>
    </source>
</evidence>
<dbReference type="SUPFAM" id="SSF52540">
    <property type="entry name" value="P-loop containing nucleoside triphosphate hydrolases"/>
    <property type="match status" value="1"/>
</dbReference>
<evidence type="ECO:0000313" key="2">
    <source>
        <dbReference type="EMBL" id="CAH2044021.1"/>
    </source>
</evidence>
<feature type="compositionally biased region" description="Polar residues" evidence="1">
    <location>
        <begin position="291"/>
        <end position="311"/>
    </location>
</feature>
<evidence type="ECO:0000256" key="1">
    <source>
        <dbReference type="SAM" id="MobiDB-lite"/>
    </source>
</evidence>
<feature type="compositionally biased region" description="Basic and acidic residues" evidence="1">
    <location>
        <begin position="247"/>
        <end position="260"/>
    </location>
</feature>
<dbReference type="InterPro" id="IPR027417">
    <property type="entry name" value="P-loop_NTPase"/>
</dbReference>
<feature type="compositionally biased region" description="Basic and acidic residues" evidence="1">
    <location>
        <begin position="314"/>
        <end position="324"/>
    </location>
</feature>
<gene>
    <name evidence="2" type="ORF">TAV2_LOCUS6385</name>
</gene>
<feature type="compositionally biased region" description="Basic and acidic residues" evidence="1">
    <location>
        <begin position="18"/>
        <end position="27"/>
    </location>
</feature>
<keyword evidence="3" id="KW-1185">Reference proteome</keyword>
<dbReference type="PANTHER" id="PTHR33477:SF2">
    <property type="entry name" value="2-PHOSPHOGLYCERATE KINASE"/>
    <property type="match status" value="1"/>
</dbReference>
<name>A0AAU9RM26_THLAR</name>
<dbReference type="EMBL" id="OU466858">
    <property type="protein sequence ID" value="CAH2044021.1"/>
    <property type="molecule type" value="Genomic_DNA"/>
</dbReference>